<keyword evidence="1" id="KW-0862">Zinc</keyword>
<reference evidence="3" key="2">
    <citation type="submission" date="2023-05" db="EMBL/GenBank/DDBJ databases">
        <authorList>
            <consortium name="Lawrence Berkeley National Laboratory"/>
            <person name="Steindorff A."/>
            <person name="Hensen N."/>
            <person name="Bonometti L."/>
            <person name="Westerberg I."/>
            <person name="Brannstrom I.O."/>
            <person name="Guillou S."/>
            <person name="Cros-Aarteil S."/>
            <person name="Calhoun S."/>
            <person name="Haridas S."/>
            <person name="Kuo A."/>
            <person name="Mondo S."/>
            <person name="Pangilinan J."/>
            <person name="Riley R."/>
            <person name="Labutti K."/>
            <person name="Andreopoulos B."/>
            <person name="Lipzen A."/>
            <person name="Chen C."/>
            <person name="Yanf M."/>
            <person name="Daum C."/>
            <person name="Ng V."/>
            <person name="Clum A."/>
            <person name="Ohm R."/>
            <person name="Martin F."/>
            <person name="Silar P."/>
            <person name="Natvig D."/>
            <person name="Lalanne C."/>
            <person name="Gautier V."/>
            <person name="Ament-Velasquez S.L."/>
            <person name="Kruys A."/>
            <person name="Hutchinson M.I."/>
            <person name="Powell A.J."/>
            <person name="Barry K."/>
            <person name="Miller A.N."/>
            <person name="Grigoriev I.V."/>
            <person name="Debuchy R."/>
            <person name="Gladieux P."/>
            <person name="Thoren M.H."/>
            <person name="Johannesson H."/>
        </authorList>
    </citation>
    <scope>NUCLEOTIDE SEQUENCE</scope>
    <source>
        <strain evidence="3">CBS 103.79</strain>
    </source>
</reference>
<sequence>MEVTSPKEFPIRGESEPWCAAWLSELAGEWAHPHAQPEYRPETCLWKDVREYLEHCYDPEYYNTRVPMALCPSCMCELDIIGLSPANGASPEATGRPRAVVTVCGHMACEGCLDMWYRSCLDAGHAVCCPICRHQQQFTAADCRHPIGTWRLPGHDPRLGDVSSYLDSGCQPIPRTLPEGGTQSVRCRQCRERRVVELMSEFDQHLDTHLFLSAGQDIVREANLILEAWVAAKVDVMLIRLPALVDAEQAGWGEQWESGRAEGA</sequence>
<dbReference type="SUPFAM" id="SSF57850">
    <property type="entry name" value="RING/U-box"/>
    <property type="match status" value="1"/>
</dbReference>
<evidence type="ECO:0000256" key="1">
    <source>
        <dbReference type="PROSITE-ProRule" id="PRU00175"/>
    </source>
</evidence>
<dbReference type="AlphaFoldDB" id="A0AAN6MLZ7"/>
<dbReference type="Proteomes" id="UP001303889">
    <property type="component" value="Unassembled WGS sequence"/>
</dbReference>
<dbReference type="InterPro" id="IPR001841">
    <property type="entry name" value="Znf_RING"/>
</dbReference>
<gene>
    <name evidence="3" type="ORF">C8A05DRAFT_32884</name>
</gene>
<keyword evidence="1" id="KW-0863">Zinc-finger</keyword>
<proteinExistence type="predicted"/>
<keyword evidence="4" id="KW-1185">Reference proteome</keyword>
<dbReference type="EMBL" id="MU855452">
    <property type="protein sequence ID" value="KAK3903385.1"/>
    <property type="molecule type" value="Genomic_DNA"/>
</dbReference>
<evidence type="ECO:0000313" key="4">
    <source>
        <dbReference type="Proteomes" id="UP001303889"/>
    </source>
</evidence>
<organism evidence="3 4">
    <name type="scientific">Staphylotrichum tortipilum</name>
    <dbReference type="NCBI Taxonomy" id="2831512"/>
    <lineage>
        <taxon>Eukaryota</taxon>
        <taxon>Fungi</taxon>
        <taxon>Dikarya</taxon>
        <taxon>Ascomycota</taxon>
        <taxon>Pezizomycotina</taxon>
        <taxon>Sordariomycetes</taxon>
        <taxon>Sordariomycetidae</taxon>
        <taxon>Sordariales</taxon>
        <taxon>Chaetomiaceae</taxon>
        <taxon>Staphylotrichum</taxon>
    </lineage>
</organism>
<name>A0AAN6MLZ7_9PEZI</name>
<evidence type="ECO:0000259" key="2">
    <source>
        <dbReference type="PROSITE" id="PS50089"/>
    </source>
</evidence>
<evidence type="ECO:0000313" key="3">
    <source>
        <dbReference type="EMBL" id="KAK3903385.1"/>
    </source>
</evidence>
<dbReference type="PROSITE" id="PS50089">
    <property type="entry name" value="ZF_RING_2"/>
    <property type="match status" value="1"/>
</dbReference>
<protein>
    <recommendedName>
        <fullName evidence="2">RING-type domain-containing protein</fullName>
    </recommendedName>
</protein>
<keyword evidence="1" id="KW-0479">Metal-binding</keyword>
<dbReference type="InterPro" id="IPR013083">
    <property type="entry name" value="Znf_RING/FYVE/PHD"/>
</dbReference>
<dbReference type="GO" id="GO:0008270">
    <property type="term" value="F:zinc ion binding"/>
    <property type="evidence" value="ECO:0007669"/>
    <property type="project" value="UniProtKB-KW"/>
</dbReference>
<reference evidence="3" key="1">
    <citation type="journal article" date="2023" name="Mol. Phylogenet. Evol.">
        <title>Genome-scale phylogeny and comparative genomics of the fungal order Sordariales.</title>
        <authorList>
            <person name="Hensen N."/>
            <person name="Bonometti L."/>
            <person name="Westerberg I."/>
            <person name="Brannstrom I.O."/>
            <person name="Guillou S."/>
            <person name="Cros-Aarteil S."/>
            <person name="Calhoun S."/>
            <person name="Haridas S."/>
            <person name="Kuo A."/>
            <person name="Mondo S."/>
            <person name="Pangilinan J."/>
            <person name="Riley R."/>
            <person name="LaButti K."/>
            <person name="Andreopoulos B."/>
            <person name="Lipzen A."/>
            <person name="Chen C."/>
            <person name="Yan M."/>
            <person name="Daum C."/>
            <person name="Ng V."/>
            <person name="Clum A."/>
            <person name="Steindorff A."/>
            <person name="Ohm R.A."/>
            <person name="Martin F."/>
            <person name="Silar P."/>
            <person name="Natvig D.O."/>
            <person name="Lalanne C."/>
            <person name="Gautier V."/>
            <person name="Ament-Velasquez S.L."/>
            <person name="Kruys A."/>
            <person name="Hutchinson M.I."/>
            <person name="Powell A.J."/>
            <person name="Barry K."/>
            <person name="Miller A.N."/>
            <person name="Grigoriev I.V."/>
            <person name="Debuchy R."/>
            <person name="Gladieux P."/>
            <person name="Hiltunen Thoren M."/>
            <person name="Johannesson H."/>
        </authorList>
    </citation>
    <scope>NUCLEOTIDE SEQUENCE</scope>
    <source>
        <strain evidence="3">CBS 103.79</strain>
    </source>
</reference>
<dbReference type="Gene3D" id="3.30.40.10">
    <property type="entry name" value="Zinc/RING finger domain, C3HC4 (zinc finger)"/>
    <property type="match status" value="1"/>
</dbReference>
<comment type="caution">
    <text evidence="3">The sequence shown here is derived from an EMBL/GenBank/DDBJ whole genome shotgun (WGS) entry which is preliminary data.</text>
</comment>
<feature type="domain" description="RING-type" evidence="2">
    <location>
        <begin position="71"/>
        <end position="133"/>
    </location>
</feature>
<accession>A0AAN6MLZ7</accession>